<name>A0ABQ7GXK6_DUNSA</name>
<organism evidence="1 2">
    <name type="scientific">Dunaliella salina</name>
    <name type="common">Green alga</name>
    <name type="synonym">Protococcus salinus</name>
    <dbReference type="NCBI Taxonomy" id="3046"/>
    <lineage>
        <taxon>Eukaryota</taxon>
        <taxon>Viridiplantae</taxon>
        <taxon>Chlorophyta</taxon>
        <taxon>core chlorophytes</taxon>
        <taxon>Chlorophyceae</taxon>
        <taxon>CS clade</taxon>
        <taxon>Chlamydomonadales</taxon>
        <taxon>Dunaliellaceae</taxon>
        <taxon>Dunaliella</taxon>
    </lineage>
</organism>
<dbReference type="CDD" id="cd09487">
    <property type="entry name" value="SAM_superfamily"/>
    <property type="match status" value="1"/>
</dbReference>
<comment type="caution">
    <text evidence="1">The sequence shown here is derived from an EMBL/GenBank/DDBJ whole genome shotgun (WGS) entry which is preliminary data.</text>
</comment>
<protein>
    <submittedName>
        <fullName evidence="1">Uncharacterized protein</fullName>
    </submittedName>
</protein>
<evidence type="ECO:0000313" key="2">
    <source>
        <dbReference type="Proteomes" id="UP000815325"/>
    </source>
</evidence>
<keyword evidence="2" id="KW-1185">Reference proteome</keyword>
<accession>A0ABQ7GXK6</accession>
<gene>
    <name evidence="1" type="ORF">DUNSADRAFT_1032</name>
</gene>
<sequence>MAFRVAGVAGAAPRKPNICFELAASSSLKHFQSFTASSNPKHSLQVLCTFATSSLRHFKPFTASCSVKHFCCQQLCKALLLSDECSHHACSLTNSAHNLLACTCTRTYVCDAAHNLLSSRPYHNSSLFRDPSRDMASTNDDWRVNSLVEVESDLLRKKHLARFTPDELALLLEEMGFDRLDLRGFRINHISGATLLAMSEDDMAVDLVLPRSKTRKLRALQRATHLFDRIATLPRQGKISEVELRLFLASQGAGTAEVDKIVKLFKTLVRTDKYDFVTFWDFVTSYDWIAQALRIYNIPT</sequence>
<evidence type="ECO:0000313" key="1">
    <source>
        <dbReference type="EMBL" id="KAF5839348.1"/>
    </source>
</evidence>
<dbReference type="EMBL" id="MU069546">
    <property type="protein sequence ID" value="KAF5839348.1"/>
    <property type="molecule type" value="Genomic_DNA"/>
</dbReference>
<dbReference type="Proteomes" id="UP000815325">
    <property type="component" value="Unassembled WGS sequence"/>
</dbReference>
<proteinExistence type="predicted"/>
<reference evidence="1" key="1">
    <citation type="submission" date="2017-08" db="EMBL/GenBank/DDBJ databases">
        <authorList>
            <person name="Polle J.E."/>
            <person name="Barry K."/>
            <person name="Cushman J."/>
            <person name="Schmutz J."/>
            <person name="Tran D."/>
            <person name="Hathwaick L.T."/>
            <person name="Yim W.C."/>
            <person name="Jenkins J."/>
            <person name="Mckie-Krisberg Z.M."/>
            <person name="Prochnik S."/>
            <person name="Lindquist E."/>
            <person name="Dockter R.B."/>
            <person name="Adam C."/>
            <person name="Molina H."/>
            <person name="Bunkerborg J."/>
            <person name="Jin E."/>
            <person name="Buchheim M."/>
            <person name="Magnuson J."/>
        </authorList>
    </citation>
    <scope>NUCLEOTIDE SEQUENCE</scope>
    <source>
        <strain evidence="1">CCAP 19/18</strain>
    </source>
</reference>